<evidence type="ECO:0000256" key="14">
    <source>
        <dbReference type="ARBA" id="ARBA00023136"/>
    </source>
</evidence>
<evidence type="ECO:0000256" key="5">
    <source>
        <dbReference type="ARBA" id="ARBA00022475"/>
    </source>
</evidence>
<comment type="subcellular location">
    <subcellularLocation>
        <location evidence="2">Cell membrane</location>
        <topology evidence="2">Lipid-anchor</topology>
        <topology evidence="2">GPI-anchor</topology>
    </subcellularLocation>
</comment>
<dbReference type="GO" id="GO:0005886">
    <property type="term" value="C:plasma membrane"/>
    <property type="evidence" value="ECO:0007669"/>
    <property type="project" value="UniProtKB-SubCell"/>
</dbReference>
<dbReference type="SUPFAM" id="SSF53649">
    <property type="entry name" value="Alkaline phosphatase-like"/>
    <property type="match status" value="1"/>
</dbReference>
<comment type="catalytic activity">
    <reaction evidence="22">
        <text>1-(9Z-octadecenoyl)-sn-glycero-3-phosphocholine + H2O = 1-(9Z-octadecenoyl)-sn-glycerol + phosphocholine + H(+)</text>
        <dbReference type="Rhea" id="RHEA:41091"/>
        <dbReference type="ChEBI" id="CHEBI:15377"/>
        <dbReference type="ChEBI" id="CHEBI:15378"/>
        <dbReference type="ChEBI" id="CHEBI:28610"/>
        <dbReference type="ChEBI" id="CHEBI:75757"/>
        <dbReference type="ChEBI" id="CHEBI:295975"/>
    </reaction>
    <physiologicalReaction direction="left-to-right" evidence="22">
        <dbReference type="Rhea" id="RHEA:41092"/>
    </physiologicalReaction>
</comment>
<evidence type="ECO:0000256" key="24">
    <source>
        <dbReference type="ARBA" id="ARBA00047494"/>
    </source>
</evidence>
<dbReference type="Pfam" id="PF01663">
    <property type="entry name" value="Phosphodiest"/>
    <property type="match status" value="1"/>
</dbReference>
<evidence type="ECO:0000256" key="6">
    <source>
        <dbReference type="ARBA" id="ARBA00022553"/>
    </source>
</evidence>
<evidence type="ECO:0000256" key="29">
    <source>
        <dbReference type="ARBA" id="ARBA00048703"/>
    </source>
</evidence>
<evidence type="ECO:0000256" key="8">
    <source>
        <dbReference type="ARBA" id="ARBA00022723"/>
    </source>
</evidence>
<dbReference type="PANTHER" id="PTHR10151:SF66">
    <property type="entry name" value="GLYCEROPHOSPHOCHOLINE CHOLINEPHOSPHODIESTERASE ENPP6"/>
    <property type="match status" value="1"/>
</dbReference>
<evidence type="ECO:0000256" key="28">
    <source>
        <dbReference type="ARBA" id="ARBA00048234"/>
    </source>
</evidence>
<dbReference type="Gene3D" id="3.40.720.10">
    <property type="entry name" value="Alkaline Phosphatase, subunit A"/>
    <property type="match status" value="1"/>
</dbReference>
<keyword evidence="14" id="KW-0472">Membrane</keyword>
<evidence type="ECO:0000256" key="13">
    <source>
        <dbReference type="ARBA" id="ARBA00023098"/>
    </source>
</evidence>
<dbReference type="Ensembl" id="ENSAOWT00000014056.1">
    <property type="protein sequence ID" value="ENSAOWP00000012363.1"/>
    <property type="gene ID" value="ENSAOWG00000008425.1"/>
</dbReference>
<keyword evidence="16" id="KW-0325">Glycoprotein</keyword>
<comment type="catalytic activity">
    <reaction evidence="24">
        <text>a 1-O-alkyl-sn-glycero-3-phosphocholine + H2O = a 1-O-alkyl-sn-glycerol + phosphocholine + H(+)</text>
        <dbReference type="Rhea" id="RHEA:36083"/>
        <dbReference type="ChEBI" id="CHEBI:15377"/>
        <dbReference type="ChEBI" id="CHEBI:15378"/>
        <dbReference type="ChEBI" id="CHEBI:15850"/>
        <dbReference type="ChEBI" id="CHEBI:30909"/>
        <dbReference type="ChEBI" id="CHEBI:295975"/>
    </reaction>
    <physiologicalReaction direction="left-to-right" evidence="24">
        <dbReference type="Rhea" id="RHEA:36084"/>
    </physiologicalReaction>
</comment>
<dbReference type="GO" id="GO:0008889">
    <property type="term" value="F:glycerophosphodiester phosphodiesterase activity"/>
    <property type="evidence" value="ECO:0007669"/>
    <property type="project" value="TreeGrafter"/>
</dbReference>
<evidence type="ECO:0000256" key="9">
    <source>
        <dbReference type="ARBA" id="ARBA00022729"/>
    </source>
</evidence>
<evidence type="ECO:0000256" key="21">
    <source>
        <dbReference type="ARBA" id="ARBA00047290"/>
    </source>
</evidence>
<organism evidence="33 34">
    <name type="scientific">Apteryx owenii</name>
    <name type="common">Little spotted kiwi</name>
    <dbReference type="NCBI Taxonomy" id="8824"/>
    <lineage>
        <taxon>Eukaryota</taxon>
        <taxon>Metazoa</taxon>
        <taxon>Chordata</taxon>
        <taxon>Craniata</taxon>
        <taxon>Vertebrata</taxon>
        <taxon>Euteleostomi</taxon>
        <taxon>Archelosauria</taxon>
        <taxon>Archosauria</taxon>
        <taxon>Dinosauria</taxon>
        <taxon>Saurischia</taxon>
        <taxon>Theropoda</taxon>
        <taxon>Coelurosauria</taxon>
        <taxon>Aves</taxon>
        <taxon>Palaeognathae</taxon>
        <taxon>Apterygiformes</taxon>
        <taxon>Apterygidae</taxon>
        <taxon>Apteryx</taxon>
    </lineage>
</organism>
<dbReference type="InterPro" id="IPR017850">
    <property type="entry name" value="Alkaline_phosphatase_core_sf"/>
</dbReference>
<evidence type="ECO:0000256" key="3">
    <source>
        <dbReference type="ARBA" id="ARBA00010594"/>
    </source>
</evidence>
<comment type="catalytic activity">
    <reaction evidence="31">
        <text>1-(5Z,8Z,11Z,14Z-eicosatetraenoyl)-sn-glycero-3-phosphocholine + H2O = 1-(5Z,8Z,11Z,14Z-eicosatetraenoyl)-sn-glycerol + phosphocholine + H(+)</text>
        <dbReference type="Rhea" id="RHEA:41003"/>
        <dbReference type="ChEBI" id="CHEBI:15377"/>
        <dbReference type="ChEBI" id="CHEBI:15378"/>
        <dbReference type="ChEBI" id="CHEBI:34071"/>
        <dbReference type="ChEBI" id="CHEBI:74344"/>
        <dbReference type="ChEBI" id="CHEBI:295975"/>
    </reaction>
    <physiologicalReaction direction="left-to-right" evidence="31">
        <dbReference type="Rhea" id="RHEA:41004"/>
    </physiologicalReaction>
</comment>
<evidence type="ECO:0000256" key="16">
    <source>
        <dbReference type="ARBA" id="ARBA00023180"/>
    </source>
</evidence>
<feature type="signal peptide" evidence="32">
    <location>
        <begin position="1"/>
        <end position="21"/>
    </location>
</feature>
<keyword evidence="12" id="KW-0442">Lipid degradation</keyword>
<sequence length="265" mass="30175">MGSCMVLTVFLALSIAAVAAAHRKLLVFLIDGFRFDYLDDKELESLPGFKNIVSMGVKVDYMTPDFPSLSYPNYYTLMTGRHCEVHQMIGNYMWDPTTNVSFDIGVNKESLLPLWWNGSEPLWVTMVKEKKNVFMYYWPGCEVEILGIRPSYCREYFSVPTDKNFADAISDALESLRNGSTEMAAVYYERIDVEGHHYGPASVQRKNALKEVDKALSNMIEQIKVRDKILSKSNRNNSSVGLRFSVLYFIASRNGIYTGLDFGVR</sequence>
<dbReference type="AlphaFoldDB" id="A0A8B9PJ54"/>
<keyword evidence="9 32" id="KW-0732">Signal</keyword>
<reference evidence="33" key="2">
    <citation type="submission" date="2025-09" db="UniProtKB">
        <authorList>
            <consortium name="Ensembl"/>
        </authorList>
    </citation>
    <scope>IDENTIFICATION</scope>
</reference>
<dbReference type="GO" id="GO:0016042">
    <property type="term" value="P:lipid catabolic process"/>
    <property type="evidence" value="ECO:0007669"/>
    <property type="project" value="UniProtKB-KW"/>
</dbReference>
<evidence type="ECO:0000313" key="34">
    <source>
        <dbReference type="Proteomes" id="UP000694424"/>
    </source>
</evidence>
<dbReference type="GO" id="GO:0046872">
    <property type="term" value="F:metal ion binding"/>
    <property type="evidence" value="ECO:0007669"/>
    <property type="project" value="UniProtKB-KW"/>
</dbReference>
<dbReference type="GO" id="GO:0098552">
    <property type="term" value="C:side of membrane"/>
    <property type="evidence" value="ECO:0007669"/>
    <property type="project" value="UniProtKB-KW"/>
</dbReference>
<feature type="chain" id="PRO_5034527605" description="glycerophosphocholine cholinephosphodiesterase" evidence="32">
    <location>
        <begin position="22"/>
        <end position="265"/>
    </location>
</feature>
<reference evidence="33" key="1">
    <citation type="submission" date="2025-08" db="UniProtKB">
        <authorList>
            <consortium name="Ensembl"/>
        </authorList>
    </citation>
    <scope>IDENTIFICATION</scope>
</reference>
<evidence type="ECO:0000256" key="20">
    <source>
        <dbReference type="ARBA" id="ARBA00046203"/>
    </source>
</evidence>
<evidence type="ECO:0000256" key="1">
    <source>
        <dbReference type="ARBA" id="ARBA00001947"/>
    </source>
</evidence>
<keyword evidence="17" id="KW-0449">Lipoprotein</keyword>
<keyword evidence="34" id="KW-1185">Reference proteome</keyword>
<evidence type="ECO:0000256" key="7">
    <source>
        <dbReference type="ARBA" id="ARBA00022622"/>
    </source>
</evidence>
<evidence type="ECO:0000313" key="33">
    <source>
        <dbReference type="Ensembl" id="ENSAOWP00000012363.1"/>
    </source>
</evidence>
<evidence type="ECO:0000256" key="23">
    <source>
        <dbReference type="ARBA" id="ARBA00047482"/>
    </source>
</evidence>
<keyword evidence="7" id="KW-0336">GPI-anchor</keyword>
<comment type="catalytic activity">
    <reaction evidence="21">
        <text>1-dodecanoyl-sn-glycero-3-phosphocholine + H2O = 1-dodecanoyl-sn-glycerol + phosphocholine + H(+)</text>
        <dbReference type="Rhea" id="RHEA:41127"/>
        <dbReference type="ChEBI" id="CHEBI:15377"/>
        <dbReference type="ChEBI" id="CHEBI:15378"/>
        <dbReference type="ChEBI" id="CHEBI:74966"/>
        <dbReference type="ChEBI" id="CHEBI:75529"/>
        <dbReference type="ChEBI" id="CHEBI:295975"/>
    </reaction>
    <physiologicalReaction direction="left-to-right" evidence="21">
        <dbReference type="Rhea" id="RHEA:41128"/>
    </physiologicalReaction>
</comment>
<evidence type="ECO:0000256" key="12">
    <source>
        <dbReference type="ARBA" id="ARBA00022963"/>
    </source>
</evidence>
<evidence type="ECO:0000256" key="30">
    <source>
        <dbReference type="ARBA" id="ARBA00049092"/>
    </source>
</evidence>
<dbReference type="InterPro" id="IPR002591">
    <property type="entry name" value="Phosphodiest/P_Trfase"/>
</dbReference>
<evidence type="ECO:0000256" key="27">
    <source>
        <dbReference type="ARBA" id="ARBA00048209"/>
    </source>
</evidence>
<keyword evidence="10" id="KW-0378">Hydrolase</keyword>
<evidence type="ECO:0000256" key="4">
    <source>
        <dbReference type="ARBA" id="ARBA00012318"/>
    </source>
</evidence>
<accession>A0A8B9PJ54</accession>
<comment type="catalytic activity">
    <reaction evidence="27">
        <text>1-hexadecanoyl-sn-glycero-3-phosphocholine + H2O = 1-hexadecanoyl-sn-glycerol + phosphocholine + H(+)</text>
        <dbReference type="Rhea" id="RHEA:41119"/>
        <dbReference type="ChEBI" id="CHEBI:15377"/>
        <dbReference type="ChEBI" id="CHEBI:15378"/>
        <dbReference type="ChEBI" id="CHEBI:72998"/>
        <dbReference type="ChEBI" id="CHEBI:75542"/>
        <dbReference type="ChEBI" id="CHEBI:295975"/>
    </reaction>
    <physiologicalReaction direction="left-to-right" evidence="27">
        <dbReference type="Rhea" id="RHEA:41120"/>
    </physiologicalReaction>
</comment>
<comment type="similarity">
    <text evidence="3">Belongs to the nucleotide pyrophosphatase/phosphodiesterase family.</text>
</comment>
<dbReference type="EC" id="3.1.4.38" evidence="4"/>
<evidence type="ECO:0000256" key="19">
    <source>
        <dbReference type="ARBA" id="ARBA00032556"/>
    </source>
</evidence>
<keyword evidence="13" id="KW-0443">Lipid metabolism</keyword>
<dbReference type="Proteomes" id="UP000694424">
    <property type="component" value="Unplaced"/>
</dbReference>
<evidence type="ECO:0000256" key="10">
    <source>
        <dbReference type="ARBA" id="ARBA00022801"/>
    </source>
</evidence>
<evidence type="ECO:0000256" key="17">
    <source>
        <dbReference type="ARBA" id="ARBA00023288"/>
    </source>
</evidence>
<dbReference type="CDD" id="cd16018">
    <property type="entry name" value="Enpp"/>
    <property type="match status" value="1"/>
</dbReference>
<keyword evidence="11" id="KW-0862">Zinc</keyword>
<comment type="catalytic activity">
    <reaction evidence="29">
        <text>sn-glycerol 3-phosphocholine + H2O = phosphocholine + glycerol + H(+)</text>
        <dbReference type="Rhea" id="RHEA:19545"/>
        <dbReference type="ChEBI" id="CHEBI:15377"/>
        <dbReference type="ChEBI" id="CHEBI:15378"/>
        <dbReference type="ChEBI" id="CHEBI:16870"/>
        <dbReference type="ChEBI" id="CHEBI:17754"/>
        <dbReference type="ChEBI" id="CHEBI:295975"/>
        <dbReference type="EC" id="3.1.4.38"/>
    </reaction>
    <physiologicalReaction direction="left-to-right" evidence="29">
        <dbReference type="Rhea" id="RHEA:19546"/>
    </physiologicalReaction>
</comment>
<evidence type="ECO:0000256" key="11">
    <source>
        <dbReference type="ARBA" id="ARBA00022833"/>
    </source>
</evidence>
<comment type="catalytic activity">
    <reaction evidence="28">
        <text>sphing-4-enine-phosphocholine + H2O = sphing-4-enine + phosphocholine + H(+)</text>
        <dbReference type="Rhea" id="RHEA:41095"/>
        <dbReference type="ChEBI" id="CHEBI:15377"/>
        <dbReference type="ChEBI" id="CHEBI:15378"/>
        <dbReference type="ChEBI" id="CHEBI:57756"/>
        <dbReference type="ChEBI" id="CHEBI:58906"/>
        <dbReference type="ChEBI" id="CHEBI:295975"/>
    </reaction>
    <physiologicalReaction direction="left-to-right" evidence="28">
        <dbReference type="Rhea" id="RHEA:41096"/>
    </physiologicalReaction>
</comment>
<evidence type="ECO:0000256" key="31">
    <source>
        <dbReference type="ARBA" id="ARBA00049320"/>
    </source>
</evidence>
<keyword evidence="5" id="KW-1003">Cell membrane</keyword>
<keyword evidence="15" id="KW-1015">Disulfide bond</keyword>
<name>A0A8B9PJ54_APTOW</name>
<comment type="catalytic activity">
    <reaction evidence="26">
        <text>1-tetradecanoyl-sn-glycero-3-phosphocholine + H2O = 1-tetradecanoyl-sn-glycerol + phosphocholine + H(+)</text>
        <dbReference type="Rhea" id="RHEA:40999"/>
        <dbReference type="ChEBI" id="CHEBI:15377"/>
        <dbReference type="ChEBI" id="CHEBI:15378"/>
        <dbReference type="ChEBI" id="CHEBI:64489"/>
        <dbReference type="ChEBI" id="CHEBI:75536"/>
        <dbReference type="ChEBI" id="CHEBI:295975"/>
    </reaction>
    <physiologicalReaction direction="left-to-right" evidence="26">
        <dbReference type="Rhea" id="RHEA:41000"/>
    </physiologicalReaction>
</comment>
<evidence type="ECO:0000256" key="2">
    <source>
        <dbReference type="ARBA" id="ARBA00004609"/>
    </source>
</evidence>
<comment type="catalytic activity">
    <reaction evidence="25">
        <text>a 1-acyl-sn-glycero-3-phosphocholine + H2O = a 1-acyl-sn-glycerol + phosphocholine + H(+)</text>
        <dbReference type="Rhea" id="RHEA:44720"/>
        <dbReference type="ChEBI" id="CHEBI:15377"/>
        <dbReference type="ChEBI" id="CHEBI:15378"/>
        <dbReference type="ChEBI" id="CHEBI:58168"/>
        <dbReference type="ChEBI" id="CHEBI:64683"/>
        <dbReference type="ChEBI" id="CHEBI:295975"/>
    </reaction>
    <physiologicalReaction direction="left-to-right" evidence="25">
        <dbReference type="Rhea" id="RHEA:44721"/>
    </physiologicalReaction>
</comment>
<evidence type="ECO:0000256" key="25">
    <source>
        <dbReference type="ARBA" id="ARBA00047600"/>
    </source>
</evidence>
<keyword evidence="6" id="KW-0597">Phosphoprotein</keyword>
<evidence type="ECO:0000256" key="26">
    <source>
        <dbReference type="ARBA" id="ARBA00047779"/>
    </source>
</evidence>
<comment type="catalytic activity">
    <reaction evidence="23">
        <text>glycero-2-phosphocholine + H2O = phosphocholine + glycerol + H(+)</text>
        <dbReference type="Rhea" id="RHEA:61684"/>
        <dbReference type="ChEBI" id="CHEBI:15377"/>
        <dbReference type="ChEBI" id="CHEBI:15378"/>
        <dbReference type="ChEBI" id="CHEBI:17754"/>
        <dbReference type="ChEBI" id="CHEBI:144950"/>
        <dbReference type="ChEBI" id="CHEBI:295975"/>
    </reaction>
    <physiologicalReaction direction="left-to-right" evidence="23">
        <dbReference type="Rhea" id="RHEA:61685"/>
    </physiologicalReaction>
</comment>
<comment type="catalytic activity">
    <reaction evidence="30">
        <text>1-(9Z,12Z)-octadecadienoyl-sn-glycero-3-phosphocholine + H2O = 1-(9Z,12Z-octadecadienoyl)-sn-glycerol + phosphocholine + H(+)</text>
        <dbReference type="Rhea" id="RHEA:41115"/>
        <dbReference type="ChEBI" id="CHEBI:15377"/>
        <dbReference type="ChEBI" id="CHEBI:15378"/>
        <dbReference type="ChEBI" id="CHEBI:28733"/>
        <dbReference type="ChEBI" id="CHEBI:75561"/>
        <dbReference type="ChEBI" id="CHEBI:295975"/>
    </reaction>
    <physiologicalReaction direction="left-to-right" evidence="30">
        <dbReference type="Rhea" id="RHEA:41116"/>
    </physiologicalReaction>
</comment>
<dbReference type="GO" id="GO:0019695">
    <property type="term" value="P:choline metabolic process"/>
    <property type="evidence" value="ECO:0007669"/>
    <property type="project" value="TreeGrafter"/>
</dbReference>
<comment type="function">
    <text evidence="20">Choline-specific glycerophosphodiesterase that hydrolyzes glycerophosphocholine (GPC) and lysophosphatidylcholine (LPC) and contributes to supplying choline to the cells. Has a preference for LPC with short (12:0 and 14:0) or polyunsaturated (18:2 and 20:4) fatty acids. In vitro, hydrolyzes only choline-containing lysophospholipids, such as sphingosylphosphorylcholine (SPC), platelet-activating factor (PAF) and lysoPAF, but not other lysophospholipids.</text>
</comment>
<dbReference type="FunFam" id="3.40.720.10:FF:000029">
    <property type="entry name" value="ectonucleotide pyrophosphatase/phosphodiesterase family member 6"/>
    <property type="match status" value="1"/>
</dbReference>
<evidence type="ECO:0000256" key="32">
    <source>
        <dbReference type="SAM" id="SignalP"/>
    </source>
</evidence>
<keyword evidence="8" id="KW-0479">Metal-binding</keyword>
<dbReference type="PANTHER" id="PTHR10151">
    <property type="entry name" value="ECTONUCLEOTIDE PYROPHOSPHATASE/PHOSPHODIESTERASE"/>
    <property type="match status" value="1"/>
</dbReference>
<comment type="cofactor">
    <cofactor evidence="1">
        <name>Zn(2+)</name>
        <dbReference type="ChEBI" id="CHEBI:29105"/>
    </cofactor>
</comment>
<evidence type="ECO:0000256" key="22">
    <source>
        <dbReference type="ARBA" id="ARBA00047322"/>
    </source>
</evidence>
<evidence type="ECO:0000256" key="18">
    <source>
        <dbReference type="ARBA" id="ARBA00031167"/>
    </source>
</evidence>
<dbReference type="GO" id="GO:0047390">
    <property type="term" value="F:glycerophosphocholine cholinephosphodiesterase activity"/>
    <property type="evidence" value="ECO:0007669"/>
    <property type="project" value="UniProtKB-EC"/>
</dbReference>
<protein>
    <recommendedName>
        <fullName evidence="4">glycerophosphocholine cholinephosphodiesterase</fullName>
        <ecNumber evidence="4">3.1.4.38</ecNumber>
    </recommendedName>
    <alternativeName>
        <fullName evidence="19">Choline-specific glycerophosphodiester phosphodiesterase</fullName>
    </alternativeName>
    <alternativeName>
        <fullName evidence="18">Ectonucleotide pyrophosphatase/phosphodiesterase family member 6</fullName>
    </alternativeName>
</protein>
<proteinExistence type="inferred from homology"/>
<evidence type="ECO:0000256" key="15">
    <source>
        <dbReference type="ARBA" id="ARBA00023157"/>
    </source>
</evidence>